<dbReference type="Proteomes" id="UP000181981">
    <property type="component" value="Unassembled WGS sequence"/>
</dbReference>
<accession>X5DIG1</accession>
<keyword evidence="2" id="KW-0547">Nucleotide-binding</keyword>
<feature type="binding site" evidence="2">
    <location>
        <begin position="351"/>
        <end position="358"/>
    </location>
    <ligand>
        <name>ATP</name>
        <dbReference type="ChEBI" id="CHEBI:30616"/>
    </ligand>
</feature>
<evidence type="ECO:0000259" key="3">
    <source>
        <dbReference type="PROSITE" id="PS51459"/>
    </source>
</evidence>
<name>X5DIG1_9BACT</name>
<dbReference type="InterPro" id="IPR036597">
    <property type="entry name" value="Fido-like_dom_sf"/>
</dbReference>
<keyword evidence="6" id="KW-1185">Reference proteome</keyword>
<dbReference type="OrthoDB" id="9814400at2"/>
<dbReference type="InterPro" id="IPR003812">
    <property type="entry name" value="Fido"/>
</dbReference>
<keyword evidence="2" id="KW-0067">ATP-binding</keyword>
<evidence type="ECO:0000313" key="7">
    <source>
        <dbReference type="Proteomes" id="UP000181981"/>
    </source>
</evidence>
<proteinExistence type="predicted"/>
<dbReference type="HOGENOM" id="CLU_042149_0_0_10"/>
<feature type="active site" evidence="1">
    <location>
        <position position="347"/>
    </location>
</feature>
<dbReference type="Gene3D" id="1.10.3290.10">
    <property type="entry name" value="Fido-like domain"/>
    <property type="match status" value="1"/>
</dbReference>
<dbReference type="KEGG" id="dori:FH5T_18050"/>
<dbReference type="PANTHER" id="PTHR13504:SF38">
    <property type="entry name" value="FIDO DOMAIN-CONTAINING PROTEIN"/>
    <property type="match status" value="1"/>
</dbReference>
<dbReference type="EMBL" id="FOHT01000001">
    <property type="protein sequence ID" value="SES64968.1"/>
    <property type="molecule type" value="Genomic_DNA"/>
</dbReference>
<protein>
    <submittedName>
        <fullName evidence="4">Cell filamentation protein Fic</fullName>
    </submittedName>
    <submittedName>
        <fullName evidence="5">Fic/DOC family protein</fullName>
    </submittedName>
</protein>
<dbReference type="PROSITE" id="PS51459">
    <property type="entry name" value="FIDO"/>
    <property type="match status" value="1"/>
</dbReference>
<reference evidence="4 6" key="1">
    <citation type="submission" date="2014-03" db="EMBL/GenBank/DDBJ databases">
        <title>Complete genome sequence of a deeply braunched marine Bacteroidia bacterium Draconibacterium orientale type strain FH5T.</title>
        <authorList>
            <person name="Li X."/>
            <person name="Wang X."/>
            <person name="Xie Z."/>
            <person name="Du Z."/>
            <person name="Chen G."/>
        </authorList>
    </citation>
    <scope>NUCLEOTIDE SEQUENCE [LARGE SCALE GENOMIC DNA]</scope>
    <source>
        <strain evidence="4 6">FH5</strain>
    </source>
</reference>
<sequence length="521" mass="60757">MNNSTHFSQIAPIFHGKQCPEKGYIVGYAAIIEKLRLPIPIPYQITLVCNQNKNYETDNWRVLPKSYLPEDNSEMTEIESLYKQLVFALKYEGINLLVYRKITQHYSAEQLKNLVNIEPTGQYSRRIWFLIEWITGKQLEGKEDLTRKSYVPLVDEKLQFAVLGEKSTRHLVINNLPGTPEFCPLVRKTPKLENYIQTQFSEKNRLYLNDIHKDILQRASSFLLLKDSKASFTIEGESPKAKRAARWGQAIGQAGSKDLSFEELARLQQIVIENDRFVEMGFRKKGGFVGEHDRTTGEPIPEHISARWQDIETLMAGLITTNKLLTEDEFDAVLAASMIAFGFVFIHPFEDGNGRIHRYLIHHTLAKKNFSQQGIIFPVSASILDHIDDYRIILEKYSHPLLDYIEWRETEDHNIEVLNDTIDYYRYFDITPQAEFLYDCVIDTIENIIPSEVSYLGHYDEFKRFVDDEFEMPDKMVALLVRFLEQNNGELSKRAREKEFEALSETEVHQIEMRYNEIFKT</sequence>
<dbReference type="SUPFAM" id="SSF140931">
    <property type="entry name" value="Fic-like"/>
    <property type="match status" value="1"/>
</dbReference>
<gene>
    <name evidence="4" type="ORF">FH5T_18050</name>
    <name evidence="5" type="ORF">SAMN05444285_10175</name>
</gene>
<reference evidence="5 7" key="2">
    <citation type="submission" date="2016-10" db="EMBL/GenBank/DDBJ databases">
        <authorList>
            <person name="de Groot N.N."/>
        </authorList>
    </citation>
    <scope>NUCLEOTIDE SEQUENCE [LARGE SCALE GENOMIC DNA]</scope>
    <source>
        <strain evidence="5 7">DSM 25947</strain>
    </source>
</reference>
<dbReference type="InterPro" id="IPR040198">
    <property type="entry name" value="Fido_containing"/>
</dbReference>
<dbReference type="Proteomes" id="UP000023772">
    <property type="component" value="Chromosome"/>
</dbReference>
<dbReference type="EMBL" id="CP007451">
    <property type="protein sequence ID" value="AHW60894.1"/>
    <property type="molecule type" value="Genomic_DNA"/>
</dbReference>
<dbReference type="STRING" id="1168034.FH5T_18050"/>
<evidence type="ECO:0000256" key="2">
    <source>
        <dbReference type="PIRSR" id="PIRSR640198-2"/>
    </source>
</evidence>
<feature type="domain" description="Fido" evidence="3">
    <location>
        <begin position="259"/>
        <end position="410"/>
    </location>
</feature>
<dbReference type="GO" id="GO:0005524">
    <property type="term" value="F:ATP binding"/>
    <property type="evidence" value="ECO:0007669"/>
    <property type="project" value="UniProtKB-KW"/>
</dbReference>
<dbReference type="PANTHER" id="PTHR13504">
    <property type="entry name" value="FIDO DOMAIN-CONTAINING PROTEIN DDB_G0283145"/>
    <property type="match status" value="1"/>
</dbReference>
<dbReference type="Pfam" id="PF02661">
    <property type="entry name" value="Fic"/>
    <property type="match status" value="1"/>
</dbReference>
<evidence type="ECO:0000313" key="5">
    <source>
        <dbReference type="EMBL" id="SES64968.1"/>
    </source>
</evidence>
<evidence type="ECO:0000313" key="6">
    <source>
        <dbReference type="Proteomes" id="UP000023772"/>
    </source>
</evidence>
<dbReference type="RefSeq" id="WP_038561601.1">
    <property type="nucleotide sequence ID" value="NZ_FOHT01000001.1"/>
</dbReference>
<evidence type="ECO:0000256" key="1">
    <source>
        <dbReference type="PIRSR" id="PIRSR640198-1"/>
    </source>
</evidence>
<organism evidence="5 7">
    <name type="scientific">Draconibacterium orientale</name>
    <dbReference type="NCBI Taxonomy" id="1168034"/>
    <lineage>
        <taxon>Bacteria</taxon>
        <taxon>Pseudomonadati</taxon>
        <taxon>Bacteroidota</taxon>
        <taxon>Bacteroidia</taxon>
        <taxon>Marinilabiliales</taxon>
        <taxon>Prolixibacteraceae</taxon>
        <taxon>Draconibacterium</taxon>
    </lineage>
</organism>
<dbReference type="AlphaFoldDB" id="X5DIG1"/>
<dbReference type="eggNOG" id="COG3177">
    <property type="taxonomic scope" value="Bacteria"/>
</dbReference>
<evidence type="ECO:0000313" key="4">
    <source>
        <dbReference type="EMBL" id="AHW60894.1"/>
    </source>
</evidence>